<keyword evidence="2 4" id="KW-0489">Methyltransferase</keyword>
<dbReference type="Gene3D" id="3.40.50.150">
    <property type="entry name" value="Vaccinia Virus protein VP39"/>
    <property type="match status" value="1"/>
</dbReference>
<dbReference type="EMBL" id="CP017641">
    <property type="protein sequence ID" value="APZ92434.1"/>
    <property type="molecule type" value="Genomic_DNA"/>
</dbReference>
<reference evidence="4 5" key="1">
    <citation type="journal article" date="2016" name="Front. Microbiol.">
        <title>Fuerstia marisgermanicae gen. nov., sp. nov., an Unusual Member of the Phylum Planctomycetes from the German Wadden Sea.</title>
        <authorList>
            <person name="Kohn T."/>
            <person name="Heuer A."/>
            <person name="Jogler M."/>
            <person name="Vollmers J."/>
            <person name="Boedeker C."/>
            <person name="Bunk B."/>
            <person name="Rast P."/>
            <person name="Borchert D."/>
            <person name="Glockner I."/>
            <person name="Freese H.M."/>
            <person name="Klenk H.P."/>
            <person name="Overmann J."/>
            <person name="Kaster A.K."/>
            <person name="Rohde M."/>
            <person name="Wiegand S."/>
            <person name="Jogler C."/>
        </authorList>
    </citation>
    <scope>NUCLEOTIDE SEQUENCE [LARGE SCALE GENOMIC DNA]</scope>
    <source>
        <strain evidence="4 5">NH11</strain>
    </source>
</reference>
<dbReference type="SUPFAM" id="SSF53335">
    <property type="entry name" value="S-adenosyl-L-methionine-dependent methyltransferases"/>
    <property type="match status" value="1"/>
</dbReference>
<dbReference type="AlphaFoldDB" id="A0A1P8WED5"/>
<keyword evidence="3 4" id="KW-0808">Transferase</keyword>
<keyword evidence="5" id="KW-1185">Reference proteome</keyword>
<gene>
    <name evidence="4" type="ORF">Fuma_02045</name>
</gene>
<dbReference type="SUPFAM" id="SSF54637">
    <property type="entry name" value="Thioesterase/thiol ester dehydrase-isomerase"/>
    <property type="match status" value="1"/>
</dbReference>
<dbReference type="InterPro" id="IPR007213">
    <property type="entry name" value="Ppm1/Ppm2/Tcmp"/>
</dbReference>
<dbReference type="OrthoDB" id="229990at2"/>
<dbReference type="PANTHER" id="PTHR43619:SF2">
    <property type="entry name" value="S-ADENOSYL-L-METHIONINE-DEPENDENT METHYLTRANSFERASES SUPERFAMILY PROTEIN"/>
    <property type="match status" value="1"/>
</dbReference>
<dbReference type="KEGG" id="fmr:Fuma_02045"/>
<dbReference type="InterPro" id="IPR029063">
    <property type="entry name" value="SAM-dependent_MTases_sf"/>
</dbReference>
<proteinExistence type="inferred from homology"/>
<sequence length="464" mass="51770">MKSDTLTLPTLSWEQDYDQRVNPELMTGLLRKAIPVLDQSDWYIDKVEEGFCESVLPLNSPTTNQHGTHQAALISLSADYTGGLALATLLRGVPLSGVHRCQDDNSASLWLASMNVKYRSPSSGHLVGTCRIDPKQAEAIRSRYFSGNRILATLEVQFHSNGDLVAIAEMKYFAQPTSQLTPAAGSKNRSALFSHKLKASARMIAGIRSRESVNPRLTAHCPHASVGAGPHGELLAMRLESALPQLTDMVLARTQHIDEVLREVDGLQQVVMLGAGLDMRPMRHAAANPGLTFFEIDLPEMIAERKRIVAQLPQSFDDQRVQLEVDFRSDDLVAILDEHPRFQRGVPTMFIYEGCSMYFTEPENQHLLKMVKELMEHPQSCLWADFVSREVVTGRTNDRSIAAFLEGMDELGEAFIFGVEDPDAWLKQIGLGLVETTRCGDYLNESDMVFKTYSFSVAKRWENS</sequence>
<evidence type="ECO:0000256" key="2">
    <source>
        <dbReference type="ARBA" id="ARBA00022603"/>
    </source>
</evidence>
<dbReference type="GO" id="GO:0032259">
    <property type="term" value="P:methylation"/>
    <property type="evidence" value="ECO:0007669"/>
    <property type="project" value="UniProtKB-KW"/>
</dbReference>
<dbReference type="GO" id="GO:0008168">
    <property type="term" value="F:methyltransferase activity"/>
    <property type="evidence" value="ECO:0007669"/>
    <property type="project" value="UniProtKB-KW"/>
</dbReference>
<dbReference type="CDD" id="cd03443">
    <property type="entry name" value="PaaI_thioesterase"/>
    <property type="match status" value="1"/>
</dbReference>
<dbReference type="InterPro" id="IPR011610">
    <property type="entry name" value="SAM_mthyl_Trfase_ML2640-like"/>
</dbReference>
<dbReference type="PANTHER" id="PTHR43619">
    <property type="entry name" value="S-ADENOSYL-L-METHIONINE-DEPENDENT METHYLTRANSFERASE YKTD-RELATED"/>
    <property type="match status" value="1"/>
</dbReference>
<dbReference type="RefSeq" id="WP_077024057.1">
    <property type="nucleotide sequence ID" value="NZ_CP017641.1"/>
</dbReference>
<organism evidence="4 5">
    <name type="scientific">Fuerstiella marisgermanici</name>
    <dbReference type="NCBI Taxonomy" id="1891926"/>
    <lineage>
        <taxon>Bacteria</taxon>
        <taxon>Pseudomonadati</taxon>
        <taxon>Planctomycetota</taxon>
        <taxon>Planctomycetia</taxon>
        <taxon>Planctomycetales</taxon>
        <taxon>Planctomycetaceae</taxon>
        <taxon>Fuerstiella</taxon>
    </lineage>
</organism>
<dbReference type="Gene3D" id="3.10.129.10">
    <property type="entry name" value="Hotdog Thioesterase"/>
    <property type="match status" value="1"/>
</dbReference>
<dbReference type="InterPro" id="IPR029069">
    <property type="entry name" value="HotDog_dom_sf"/>
</dbReference>
<dbReference type="NCBIfam" id="TIGR00027">
    <property type="entry name" value="mthyl_TIGR00027"/>
    <property type="match status" value="1"/>
</dbReference>
<accession>A0A1P8WED5</accession>
<comment type="similarity">
    <text evidence="1">Belongs to the UPF0677 family.</text>
</comment>
<dbReference type="Pfam" id="PF04072">
    <property type="entry name" value="LCM"/>
    <property type="match status" value="1"/>
</dbReference>
<evidence type="ECO:0000313" key="5">
    <source>
        <dbReference type="Proteomes" id="UP000187735"/>
    </source>
</evidence>
<evidence type="ECO:0000313" key="4">
    <source>
        <dbReference type="EMBL" id="APZ92434.1"/>
    </source>
</evidence>
<dbReference type="Proteomes" id="UP000187735">
    <property type="component" value="Chromosome"/>
</dbReference>
<dbReference type="STRING" id="1891926.Fuma_02045"/>
<evidence type="ECO:0000256" key="3">
    <source>
        <dbReference type="ARBA" id="ARBA00022679"/>
    </source>
</evidence>
<name>A0A1P8WED5_9PLAN</name>
<evidence type="ECO:0000256" key="1">
    <source>
        <dbReference type="ARBA" id="ARBA00008138"/>
    </source>
</evidence>
<protein>
    <submittedName>
        <fullName evidence="4">Methyltransferase</fullName>
    </submittedName>
</protein>